<dbReference type="Proteomes" id="UP000521872">
    <property type="component" value="Unassembled WGS sequence"/>
</dbReference>
<name>A0A8H4VU11_9AGAR</name>
<dbReference type="InterPro" id="IPR001810">
    <property type="entry name" value="F-box_dom"/>
</dbReference>
<dbReference type="Pfam" id="PF12937">
    <property type="entry name" value="F-box-like"/>
    <property type="match status" value="1"/>
</dbReference>
<evidence type="ECO:0000313" key="3">
    <source>
        <dbReference type="Proteomes" id="UP000521872"/>
    </source>
</evidence>
<gene>
    <name evidence="2" type="ORF">D9613_009341</name>
</gene>
<dbReference type="SMART" id="SM00256">
    <property type="entry name" value="FBOX"/>
    <property type="match status" value="1"/>
</dbReference>
<dbReference type="CDD" id="cd09917">
    <property type="entry name" value="F-box_SF"/>
    <property type="match status" value="1"/>
</dbReference>
<evidence type="ECO:0000259" key="1">
    <source>
        <dbReference type="PROSITE" id="PS50181"/>
    </source>
</evidence>
<sequence length="409" mass="47059">MHRRSGSKTLDILCRLKLDRRDAPTAITDRLPAEIWEHIISCCSTSDVFHLTLTCRRLNQLAHDHLYRSVRNLTLTGLTNFLISSYFCDHNCLLVRTLSIRFEPQSTPLSSPFTRDEVLFCAKRFGLRKTLRVRRILQNRMSLLDAVLMKFKNLICLELHLPFVDCRNPAYLAGPYSFQLNTFRASFQLTLPVIRFLESQSKTLTHFFFDFLYPGDFLFPSAAISNLVKGPLSQLTTLGWSGWPDMDTIRSLVKDSPCVHTVVVNLKKLPPNEKTSINSFLDLGECSERITHVQAIIGRRDACSAYLGPLSTRFEEVEFLDLYIHGNLVKEILREIAMAIRQFKCLKHLAVRADTSTVYPCDIMEVVRVCFALVQTLGIVEIEHFAWWDTMSHRRFSRKEMDAGAYENL</sequence>
<protein>
    <recommendedName>
        <fullName evidence="1">F-box domain-containing protein</fullName>
    </recommendedName>
</protein>
<dbReference type="Gene3D" id="1.20.1280.50">
    <property type="match status" value="1"/>
</dbReference>
<dbReference type="InterPro" id="IPR036047">
    <property type="entry name" value="F-box-like_dom_sf"/>
</dbReference>
<dbReference type="EMBL" id="JAACJL010000002">
    <property type="protein sequence ID" value="KAF4622167.1"/>
    <property type="molecule type" value="Genomic_DNA"/>
</dbReference>
<evidence type="ECO:0000313" key="2">
    <source>
        <dbReference type="EMBL" id="KAF4622167.1"/>
    </source>
</evidence>
<comment type="caution">
    <text evidence="2">The sequence shown here is derived from an EMBL/GenBank/DDBJ whole genome shotgun (WGS) entry which is preliminary data.</text>
</comment>
<reference evidence="2 3" key="1">
    <citation type="submission" date="2019-12" db="EMBL/GenBank/DDBJ databases">
        <authorList>
            <person name="Floudas D."/>
            <person name="Bentzer J."/>
            <person name="Ahren D."/>
            <person name="Johansson T."/>
            <person name="Persson P."/>
            <person name="Tunlid A."/>
        </authorList>
    </citation>
    <scope>NUCLEOTIDE SEQUENCE [LARGE SCALE GENOMIC DNA]</scope>
    <source>
        <strain evidence="2 3">CBS 102.39</strain>
    </source>
</reference>
<organism evidence="2 3">
    <name type="scientific">Agrocybe pediades</name>
    <dbReference type="NCBI Taxonomy" id="84607"/>
    <lineage>
        <taxon>Eukaryota</taxon>
        <taxon>Fungi</taxon>
        <taxon>Dikarya</taxon>
        <taxon>Basidiomycota</taxon>
        <taxon>Agaricomycotina</taxon>
        <taxon>Agaricomycetes</taxon>
        <taxon>Agaricomycetidae</taxon>
        <taxon>Agaricales</taxon>
        <taxon>Agaricineae</taxon>
        <taxon>Strophariaceae</taxon>
        <taxon>Agrocybe</taxon>
    </lineage>
</organism>
<dbReference type="AlphaFoldDB" id="A0A8H4VU11"/>
<keyword evidence="3" id="KW-1185">Reference proteome</keyword>
<feature type="domain" description="F-box" evidence="1">
    <location>
        <begin position="25"/>
        <end position="70"/>
    </location>
</feature>
<dbReference type="SUPFAM" id="SSF81383">
    <property type="entry name" value="F-box domain"/>
    <property type="match status" value="1"/>
</dbReference>
<accession>A0A8H4VU11</accession>
<proteinExistence type="predicted"/>
<dbReference type="PROSITE" id="PS50181">
    <property type="entry name" value="FBOX"/>
    <property type="match status" value="1"/>
</dbReference>